<evidence type="ECO:0008006" key="3">
    <source>
        <dbReference type="Google" id="ProtNLM"/>
    </source>
</evidence>
<protein>
    <recommendedName>
        <fullName evidence="3">SHOCT domain-containing protein</fullName>
    </recommendedName>
</protein>
<dbReference type="RefSeq" id="WP_346027231.1">
    <property type="nucleotide sequence ID" value="NZ_BAAAON010000001.1"/>
</dbReference>
<evidence type="ECO:0000313" key="1">
    <source>
        <dbReference type="EMBL" id="GAA2172483.1"/>
    </source>
</evidence>
<keyword evidence="2" id="KW-1185">Reference proteome</keyword>
<accession>A0ABN3AN82</accession>
<proteinExistence type="predicted"/>
<gene>
    <name evidence="1" type="ORF">GCM10009784_03100</name>
</gene>
<sequence>MTAQSRRYFVHARHAVAGSLIMAASLTGVGAEPSVAASPIVTLPQEPDVGSESSSSVRLQGVRADLQNAVEMGLVTADQAKSFYAQIERRVASGR</sequence>
<evidence type="ECO:0000313" key="2">
    <source>
        <dbReference type="Proteomes" id="UP001500974"/>
    </source>
</evidence>
<dbReference type="Proteomes" id="UP001500974">
    <property type="component" value="Unassembled WGS sequence"/>
</dbReference>
<reference evidence="1 2" key="1">
    <citation type="journal article" date="2019" name="Int. J. Syst. Evol. Microbiol.">
        <title>The Global Catalogue of Microorganisms (GCM) 10K type strain sequencing project: providing services to taxonomists for standard genome sequencing and annotation.</title>
        <authorList>
            <consortium name="The Broad Institute Genomics Platform"/>
            <consortium name="The Broad Institute Genome Sequencing Center for Infectious Disease"/>
            <person name="Wu L."/>
            <person name="Ma J."/>
        </authorList>
    </citation>
    <scope>NUCLEOTIDE SEQUENCE [LARGE SCALE GENOMIC DNA]</scope>
    <source>
        <strain evidence="1 2">JCM 14917</strain>
    </source>
</reference>
<name>A0ABN3AN82_9MICC</name>
<comment type="caution">
    <text evidence="1">The sequence shown here is derived from an EMBL/GenBank/DDBJ whole genome shotgun (WGS) entry which is preliminary data.</text>
</comment>
<organism evidence="1 2">
    <name type="scientific">Arthrobacter parietis</name>
    <dbReference type="NCBI Taxonomy" id="271434"/>
    <lineage>
        <taxon>Bacteria</taxon>
        <taxon>Bacillati</taxon>
        <taxon>Actinomycetota</taxon>
        <taxon>Actinomycetes</taxon>
        <taxon>Micrococcales</taxon>
        <taxon>Micrococcaceae</taxon>
        <taxon>Arthrobacter</taxon>
    </lineage>
</organism>
<dbReference type="EMBL" id="BAAAON010000001">
    <property type="protein sequence ID" value="GAA2172483.1"/>
    <property type="molecule type" value="Genomic_DNA"/>
</dbReference>